<proteinExistence type="inferred from homology"/>
<dbReference type="GO" id="GO:0042853">
    <property type="term" value="P:L-alanine catabolic process"/>
    <property type="evidence" value="ECO:0007669"/>
    <property type="project" value="UniProtKB-UniPathway"/>
</dbReference>
<dbReference type="Gene3D" id="1.10.287.1970">
    <property type="match status" value="1"/>
</dbReference>
<reference evidence="11" key="1">
    <citation type="submission" date="2025-08" db="UniProtKB">
        <authorList>
            <consortium name="Ensembl"/>
        </authorList>
    </citation>
    <scope>IDENTIFICATION</scope>
</reference>
<dbReference type="Pfam" id="PF00155">
    <property type="entry name" value="Aminotran_1_2"/>
    <property type="match status" value="1"/>
</dbReference>
<accession>A0A3B4APS7</accession>
<dbReference type="InterPro" id="IPR015424">
    <property type="entry name" value="PyrdxlP-dep_Trfase"/>
</dbReference>
<dbReference type="GO" id="GO:0004021">
    <property type="term" value="F:L-alanine:2-oxoglutarate aminotransferase activity"/>
    <property type="evidence" value="ECO:0007669"/>
    <property type="project" value="UniProtKB-EC"/>
</dbReference>
<dbReference type="GO" id="GO:0030170">
    <property type="term" value="F:pyridoxal phosphate binding"/>
    <property type="evidence" value="ECO:0007669"/>
    <property type="project" value="InterPro"/>
</dbReference>
<protein>
    <recommendedName>
        <fullName evidence="8">alanine transaminase</fullName>
        <ecNumber evidence="8">2.6.1.2</ecNumber>
    </recommendedName>
</protein>
<evidence type="ECO:0000256" key="5">
    <source>
        <dbReference type="ARBA" id="ARBA00022898"/>
    </source>
</evidence>
<dbReference type="PANTHER" id="PTHR11751:SF469">
    <property type="entry name" value="ALANINE TRANSAMINASE"/>
    <property type="match status" value="1"/>
</dbReference>
<dbReference type="InterPro" id="IPR015421">
    <property type="entry name" value="PyrdxlP-dep_Trfase_major"/>
</dbReference>
<dbReference type="Gene3D" id="3.40.640.10">
    <property type="entry name" value="Type I PLP-dependent aspartate aminotransferase-like (Major domain)"/>
    <property type="match status" value="2"/>
</dbReference>
<dbReference type="Proteomes" id="UP000261520">
    <property type="component" value="Unplaced"/>
</dbReference>
<dbReference type="AlphaFoldDB" id="A0A3B4APS7"/>
<dbReference type="EC" id="2.6.1.2" evidence="8"/>
<evidence type="ECO:0000313" key="12">
    <source>
        <dbReference type="Proteomes" id="UP000261520"/>
    </source>
</evidence>
<dbReference type="UniPathway" id="UPA00528">
    <property type="reaction ID" value="UER00586"/>
</dbReference>
<organism evidence="11 12">
    <name type="scientific">Periophthalmus magnuspinnatus</name>
    <dbReference type="NCBI Taxonomy" id="409849"/>
    <lineage>
        <taxon>Eukaryota</taxon>
        <taxon>Metazoa</taxon>
        <taxon>Chordata</taxon>
        <taxon>Craniata</taxon>
        <taxon>Vertebrata</taxon>
        <taxon>Euteleostomi</taxon>
        <taxon>Actinopterygii</taxon>
        <taxon>Neopterygii</taxon>
        <taxon>Teleostei</taxon>
        <taxon>Neoteleostei</taxon>
        <taxon>Acanthomorphata</taxon>
        <taxon>Gobiaria</taxon>
        <taxon>Gobiiformes</taxon>
        <taxon>Gobioidei</taxon>
        <taxon>Gobiidae</taxon>
        <taxon>Oxudercinae</taxon>
        <taxon>Periophthalmus</taxon>
    </lineage>
</organism>
<comment type="subunit">
    <text evidence="2">Homodimer.</text>
</comment>
<evidence type="ECO:0000256" key="8">
    <source>
        <dbReference type="ARBA" id="ARBA00026106"/>
    </source>
</evidence>
<keyword evidence="3" id="KW-0032">Aminotransferase</keyword>
<evidence type="ECO:0000256" key="6">
    <source>
        <dbReference type="ARBA" id="ARBA00025708"/>
    </source>
</evidence>
<evidence type="ECO:0000313" key="11">
    <source>
        <dbReference type="Ensembl" id="ENSPMGP00000019182.1"/>
    </source>
</evidence>
<comment type="pathway">
    <text evidence="6">Amino-acid degradation; L-alanine degradation via transaminase pathway; pyruvate from L-alanine: step 1/1.</text>
</comment>
<evidence type="ECO:0000256" key="3">
    <source>
        <dbReference type="ARBA" id="ARBA00022576"/>
    </source>
</evidence>
<keyword evidence="4" id="KW-0808">Transferase</keyword>
<dbReference type="PANTHER" id="PTHR11751">
    <property type="entry name" value="ALANINE AMINOTRANSFERASE"/>
    <property type="match status" value="1"/>
</dbReference>
<evidence type="ECO:0000256" key="7">
    <source>
        <dbReference type="ARBA" id="ARBA00025785"/>
    </source>
</evidence>
<name>A0A3B4APS7_9GOBI</name>
<dbReference type="InterPro" id="IPR004839">
    <property type="entry name" value="Aminotransferase_I/II_large"/>
</dbReference>
<dbReference type="Ensembl" id="ENSPMGT00000020454.1">
    <property type="protein sequence ID" value="ENSPMGP00000019182.1"/>
    <property type="gene ID" value="ENSPMGG00000015577.1"/>
</dbReference>
<evidence type="ECO:0000256" key="4">
    <source>
        <dbReference type="ARBA" id="ARBA00022679"/>
    </source>
</evidence>
<dbReference type="SUPFAM" id="SSF53383">
    <property type="entry name" value="PLP-dependent transferases"/>
    <property type="match status" value="1"/>
</dbReference>
<comment type="similarity">
    <text evidence="7">Belongs to the class-I pyridoxal-phosphate-dependent aminotransferase family. Alanine aminotransferase subfamily.</text>
</comment>
<keyword evidence="12" id="KW-1185">Reference proteome</keyword>
<feature type="domain" description="Aminotransferase class I/classII large" evidence="10">
    <location>
        <begin position="111"/>
        <end position="350"/>
    </location>
</feature>
<dbReference type="InterPro" id="IPR045088">
    <property type="entry name" value="ALAT1/2-like"/>
</dbReference>
<dbReference type="CDD" id="cd00609">
    <property type="entry name" value="AAT_like"/>
    <property type="match status" value="1"/>
</dbReference>
<dbReference type="FunFam" id="3.40.640.10:FF:000236">
    <property type="entry name" value="Alanine aminotransferase 2"/>
    <property type="match status" value="1"/>
</dbReference>
<reference evidence="11" key="2">
    <citation type="submission" date="2025-09" db="UniProtKB">
        <authorList>
            <consortium name="Ensembl"/>
        </authorList>
    </citation>
    <scope>IDENTIFICATION</scope>
</reference>
<sequence>AQRLSCLSISCLRCGLRAGFMELVNIDPRVMHFVDTMLCTDISTPVMGQLALDLMVKPPKPGDASYHTYTEVLAVCVFPDLLRDDSIPLDARQRAQRFLDICPQGIHIMSAGVYSSTTGMPYVVQRIAEFISKRDGGIAADPNQIFFYSGTQENLKMVLNLLSSGSGEMQTGVLTPLPYPHTLPRLLQYTRLKLVPCSLKQSQGWAVNTEELHRTVTEAREHCNPRALFICNPGIPTGHIQDRKSMESVIRFAAAERLILLVQEVYQDCVHGPGIEFLSYKKVLLEMSQEYSEHVELISFNSLSNGSLGECGLRGGYMELVNTDTAVAERLKVLMGFRSPPVLPQPALEVMINPPTPGEPSYPTYKQVKTCSGLWNVTSTMLLSHNNAFNLKFPYMSKILALALTTPIITHPSP</sequence>
<keyword evidence="5" id="KW-0663">Pyridoxal phosphate</keyword>
<evidence type="ECO:0000256" key="9">
    <source>
        <dbReference type="ARBA" id="ARBA00047412"/>
    </source>
</evidence>
<evidence type="ECO:0000259" key="10">
    <source>
        <dbReference type="Pfam" id="PF00155"/>
    </source>
</evidence>
<evidence type="ECO:0000256" key="1">
    <source>
        <dbReference type="ARBA" id="ARBA00001933"/>
    </source>
</evidence>
<evidence type="ECO:0000256" key="2">
    <source>
        <dbReference type="ARBA" id="ARBA00011738"/>
    </source>
</evidence>
<comment type="catalytic activity">
    <reaction evidence="9">
        <text>L-alanine + 2-oxoglutarate = pyruvate + L-glutamate</text>
        <dbReference type="Rhea" id="RHEA:19453"/>
        <dbReference type="ChEBI" id="CHEBI:15361"/>
        <dbReference type="ChEBI" id="CHEBI:16810"/>
        <dbReference type="ChEBI" id="CHEBI:29985"/>
        <dbReference type="ChEBI" id="CHEBI:57972"/>
        <dbReference type="EC" id="2.6.1.2"/>
    </reaction>
</comment>
<comment type="cofactor">
    <cofactor evidence="1">
        <name>pyridoxal 5'-phosphate</name>
        <dbReference type="ChEBI" id="CHEBI:597326"/>
    </cofactor>
</comment>